<evidence type="ECO:0000313" key="2">
    <source>
        <dbReference type="Proteomes" id="UP000477311"/>
    </source>
</evidence>
<dbReference type="EMBL" id="JAAKYA010000015">
    <property type="protein sequence ID" value="NGO38390.1"/>
    <property type="molecule type" value="Genomic_DNA"/>
</dbReference>
<protein>
    <submittedName>
        <fullName evidence="1">Uncharacterized protein</fullName>
    </submittedName>
</protein>
<proteinExistence type="predicted"/>
<name>A0A6M1RYZ8_9BACT</name>
<reference evidence="1 2" key="1">
    <citation type="submission" date="2020-02" db="EMBL/GenBank/DDBJ databases">
        <title>Draft genome sequence of Limisphaera ngatamarikiensis NGM72.4T, a thermophilic Verrucomicrobia grouped in subdivision 3.</title>
        <authorList>
            <person name="Carere C.R."/>
            <person name="Steen J."/>
            <person name="Hugenholtz P."/>
            <person name="Stott M.B."/>
        </authorList>
    </citation>
    <scope>NUCLEOTIDE SEQUENCE [LARGE SCALE GENOMIC DNA]</scope>
    <source>
        <strain evidence="1 2">NGM72.4</strain>
    </source>
</reference>
<accession>A0A6M1RYZ8</accession>
<organism evidence="1 2">
    <name type="scientific">Limisphaera ngatamarikiensis</name>
    <dbReference type="NCBI Taxonomy" id="1324935"/>
    <lineage>
        <taxon>Bacteria</taxon>
        <taxon>Pseudomonadati</taxon>
        <taxon>Verrucomicrobiota</taxon>
        <taxon>Verrucomicrobiia</taxon>
        <taxon>Limisphaerales</taxon>
        <taxon>Limisphaeraceae</taxon>
        <taxon>Limisphaera</taxon>
    </lineage>
</organism>
<dbReference type="Proteomes" id="UP000477311">
    <property type="component" value="Unassembled WGS sequence"/>
</dbReference>
<gene>
    <name evidence="1" type="ORF">G4L39_03125</name>
</gene>
<keyword evidence="2" id="KW-1185">Reference proteome</keyword>
<comment type="caution">
    <text evidence="1">The sequence shown here is derived from an EMBL/GenBank/DDBJ whole genome shotgun (WGS) entry which is preliminary data.</text>
</comment>
<sequence>MMVYVECYADKLLVQVLGVPGHLVLHARCKGNVMNGLRRAPCGLGMVDEDPGAAQPQEMSNYCLLSQLQWTVRLIHTTQPQRHLIVLKPRLEDWLYHCAGAAKLDPSRFGLPDTPAKLRDKPRFDKSPGFHNFLRALSEVSPELQTLRRWVHDILHLNPA</sequence>
<evidence type="ECO:0000313" key="1">
    <source>
        <dbReference type="EMBL" id="NGO38390.1"/>
    </source>
</evidence>
<dbReference type="AlphaFoldDB" id="A0A6M1RYZ8"/>